<dbReference type="Gene3D" id="3.40.225.10">
    <property type="entry name" value="Class II aldolase/adducin N-terminal domain"/>
    <property type="match status" value="1"/>
</dbReference>
<evidence type="ECO:0000259" key="3">
    <source>
        <dbReference type="SMART" id="SM01007"/>
    </source>
</evidence>
<keyword evidence="1" id="KW-0479">Metal-binding</keyword>
<reference evidence="4" key="1">
    <citation type="submission" date="2024-07" db="EMBL/GenBank/DDBJ databases">
        <title>Identification and characteristics of a novel species of coltsfoot's symbiotic bacteria.</title>
        <authorList>
            <person name="Juszczyk A."/>
            <person name="Jasielczuk I."/>
            <person name="Gurgul A."/>
            <person name="Rogala M."/>
            <person name="Kowalczyk A."/>
            <person name="Szmatola T."/>
            <person name="Kosecka-Strojek M."/>
            <person name="Arent Z."/>
            <person name="Latowski D."/>
        </authorList>
    </citation>
    <scope>NUCLEOTIDE SEQUENCE</scope>
    <source>
        <strain evidence="4">Hg7Tf</strain>
    </source>
</reference>
<protein>
    <submittedName>
        <fullName evidence="4">Class II aldolase/adducin family protein</fullName>
    </submittedName>
</protein>
<evidence type="ECO:0000313" key="4">
    <source>
        <dbReference type="EMBL" id="XDK39414.1"/>
    </source>
</evidence>
<dbReference type="Pfam" id="PF00596">
    <property type="entry name" value="Aldolase_II"/>
    <property type="match status" value="1"/>
</dbReference>
<dbReference type="InterPro" id="IPR001303">
    <property type="entry name" value="Aldolase_II/adducin_N"/>
</dbReference>
<dbReference type="GO" id="GO:0019323">
    <property type="term" value="P:pentose catabolic process"/>
    <property type="evidence" value="ECO:0007669"/>
    <property type="project" value="TreeGrafter"/>
</dbReference>
<dbReference type="InterPro" id="IPR050197">
    <property type="entry name" value="Aldolase_class_II_sugar_metab"/>
</dbReference>
<sequence length="247" mass="27709">MFESTIKAWPAQRCEIPEWFDRATAQGILLYGQRLAARRLLMNTLGNIAVRRHCPHWRCDVVYTKHLGLSLEECELEHIVVLDLLSNELLHGTTRPSLGHRMHREILCRRPDINATVHLHPNDVIAFFSVLRWRAMKYVSTDTALVMGKPPCILGEGVNIELDIQAIARCVSDTNCIVMPGHGITTLGRNLSEAFHRALAFTAEVGRLIVSQQLAAASGFPVVYVDEADVQQMYRQGEEIIYGGAGR</sequence>
<dbReference type="SUPFAM" id="SSF53639">
    <property type="entry name" value="AraD/HMP-PK domain-like"/>
    <property type="match status" value="1"/>
</dbReference>
<gene>
    <name evidence="4" type="ORF">AB4Y39_12340</name>
</gene>
<dbReference type="GO" id="GO:0005829">
    <property type="term" value="C:cytosol"/>
    <property type="evidence" value="ECO:0007669"/>
    <property type="project" value="TreeGrafter"/>
</dbReference>
<proteinExistence type="predicted"/>
<dbReference type="InterPro" id="IPR036409">
    <property type="entry name" value="Aldolase_II/adducin_N_sf"/>
</dbReference>
<dbReference type="SMART" id="SM01007">
    <property type="entry name" value="Aldolase_II"/>
    <property type="match status" value="1"/>
</dbReference>
<dbReference type="AlphaFoldDB" id="A0AB39I462"/>
<evidence type="ECO:0000256" key="2">
    <source>
        <dbReference type="ARBA" id="ARBA00023239"/>
    </source>
</evidence>
<keyword evidence="2" id="KW-0456">Lyase</keyword>
<dbReference type="PANTHER" id="PTHR22789:SF0">
    <property type="entry name" value="3-OXO-TETRONATE 4-PHOSPHATE DECARBOXYLASE-RELATED"/>
    <property type="match status" value="1"/>
</dbReference>
<dbReference type="GO" id="GO:0016832">
    <property type="term" value="F:aldehyde-lyase activity"/>
    <property type="evidence" value="ECO:0007669"/>
    <property type="project" value="TreeGrafter"/>
</dbReference>
<accession>A0AB39I462</accession>
<organism evidence="4">
    <name type="scientific">Pseudomonas sp. Hg7Tf</name>
    <dbReference type="NCBI Taxonomy" id="3236988"/>
    <lineage>
        <taxon>Bacteria</taxon>
        <taxon>Pseudomonadati</taxon>
        <taxon>Pseudomonadota</taxon>
        <taxon>Gammaproteobacteria</taxon>
        <taxon>Pseudomonadales</taxon>
        <taxon>Pseudomonadaceae</taxon>
        <taxon>Pseudomonas</taxon>
    </lineage>
</organism>
<feature type="domain" description="Class II aldolase/adducin N-terminal" evidence="3">
    <location>
        <begin position="26"/>
        <end position="209"/>
    </location>
</feature>
<dbReference type="PANTHER" id="PTHR22789">
    <property type="entry name" value="FUCULOSE PHOSPHATE ALDOLASE"/>
    <property type="match status" value="1"/>
</dbReference>
<dbReference type="GO" id="GO:0046872">
    <property type="term" value="F:metal ion binding"/>
    <property type="evidence" value="ECO:0007669"/>
    <property type="project" value="UniProtKB-KW"/>
</dbReference>
<evidence type="ECO:0000256" key="1">
    <source>
        <dbReference type="ARBA" id="ARBA00022723"/>
    </source>
</evidence>
<dbReference type="EMBL" id="CP162607">
    <property type="protein sequence ID" value="XDK39414.1"/>
    <property type="molecule type" value="Genomic_DNA"/>
</dbReference>
<name>A0AB39I462_9PSED</name>
<dbReference type="RefSeq" id="WP_045188403.1">
    <property type="nucleotide sequence ID" value="NZ_CP162607.1"/>
</dbReference>